<dbReference type="Proteomes" id="UP001163850">
    <property type="component" value="Unassembled WGS sequence"/>
</dbReference>
<reference evidence="1" key="1">
    <citation type="submission" date="2022-08" db="EMBL/GenBank/DDBJ databases">
        <authorList>
            <consortium name="DOE Joint Genome Institute"/>
            <person name="Min B."/>
            <person name="Riley R."/>
            <person name="Sierra-Patev S."/>
            <person name="Naranjo-Ortiz M."/>
            <person name="Looney B."/>
            <person name="Konkel Z."/>
            <person name="Slot J.C."/>
            <person name="Sakamoto Y."/>
            <person name="Steenwyk J.L."/>
            <person name="Rokas A."/>
            <person name="Carro J."/>
            <person name="Camarero S."/>
            <person name="Ferreira P."/>
            <person name="Molpeceres G."/>
            <person name="Ruiz-Duenas F.J."/>
            <person name="Serrano A."/>
            <person name="Henrissat B."/>
            <person name="Drula E."/>
            <person name="Hughes K.W."/>
            <person name="Mata J.L."/>
            <person name="Ishikawa N.K."/>
            <person name="Vargas-Isla R."/>
            <person name="Ushijima S."/>
            <person name="Smith C.A."/>
            <person name="Ahrendt S."/>
            <person name="Andreopoulos W."/>
            <person name="He G."/>
            <person name="Labutti K."/>
            <person name="Lipzen A."/>
            <person name="Ng V."/>
            <person name="Sandor L."/>
            <person name="Barry K."/>
            <person name="Martinez A.T."/>
            <person name="Xiao Y."/>
            <person name="Gibbons J.G."/>
            <person name="Terashima K."/>
            <person name="Hibbett D.S."/>
            <person name="Grigoriev I.V."/>
        </authorList>
    </citation>
    <scope>NUCLEOTIDE SEQUENCE</scope>
    <source>
        <strain evidence="1">TFB7829</strain>
    </source>
</reference>
<name>A0AA38PVH3_9AGAR</name>
<proteinExistence type="predicted"/>
<dbReference type="EMBL" id="MU802063">
    <property type="protein sequence ID" value="KAJ3982409.1"/>
    <property type="molecule type" value="Genomic_DNA"/>
</dbReference>
<organism evidence="1 2">
    <name type="scientific">Lentinula detonsa</name>
    <dbReference type="NCBI Taxonomy" id="2804962"/>
    <lineage>
        <taxon>Eukaryota</taxon>
        <taxon>Fungi</taxon>
        <taxon>Dikarya</taxon>
        <taxon>Basidiomycota</taxon>
        <taxon>Agaricomycotina</taxon>
        <taxon>Agaricomycetes</taxon>
        <taxon>Agaricomycetidae</taxon>
        <taxon>Agaricales</taxon>
        <taxon>Marasmiineae</taxon>
        <taxon>Omphalotaceae</taxon>
        <taxon>Lentinula</taxon>
    </lineage>
</organism>
<evidence type="ECO:0000313" key="1">
    <source>
        <dbReference type="EMBL" id="KAJ3982409.1"/>
    </source>
</evidence>
<comment type="caution">
    <text evidence="1">The sequence shown here is derived from an EMBL/GenBank/DDBJ whole genome shotgun (WGS) entry which is preliminary data.</text>
</comment>
<accession>A0AA38PVH3</accession>
<evidence type="ECO:0000313" key="2">
    <source>
        <dbReference type="Proteomes" id="UP001163850"/>
    </source>
</evidence>
<protein>
    <submittedName>
        <fullName evidence="1">Uncharacterized protein</fullName>
    </submittedName>
</protein>
<gene>
    <name evidence="1" type="ORF">F5890DRAFT_1529985</name>
</gene>
<sequence length="481" mass="56385">MEPNQERSSEICVTEAKVKPAFKKMPRTSFLRRFISRRSIPRQSIFRHILRHKVIANSSFFANSRNFVIRDSKFIAQNLGATVQQFGDSGDLEIPRHHIHVKKDIYTQEDLTFMEGKIRANGSRLRSTKVIIQNFKGPRAKELWQETVRCNRPLMNPHLLQIMGISPKSDQESPLYIVFDGDCRRDTRLLLASLIYKQDQEAIMRATQIVYAITSGLEYLFRNFPGLGIKHEHFNVFSDAQDKTVLSFTPDITAFEGGEIGRRISRDPDFTSEYHDRNYGLFSSLIREIFDDVNYIAYNWHPDVRWETRLDPTTYSYPRILVWPSQWPRRNSTLSGISSAYRALLDGPFATREGRLALYDYTRRWATNRQELFMFTPEAIVDYVRFDFDDEVKTQGGIKQEHCVLSGSYSKRVRHFARTQIPQDYWEQLFATGSVFPARRRVTVWTIPHKAWVKERNKAKRLEEETRRRNFSFLGVENARG</sequence>
<dbReference type="AlphaFoldDB" id="A0AA38PVH3"/>